<name>A0A6J4VHQ7_9BACT</name>
<protein>
    <submittedName>
        <fullName evidence="2">Uncharacterized protein</fullName>
    </submittedName>
</protein>
<organism evidence="2">
    <name type="scientific">uncultured Thermomicrobiales bacterium</name>
    <dbReference type="NCBI Taxonomy" id="1645740"/>
    <lineage>
        <taxon>Bacteria</taxon>
        <taxon>Pseudomonadati</taxon>
        <taxon>Thermomicrobiota</taxon>
        <taxon>Thermomicrobia</taxon>
        <taxon>Thermomicrobiales</taxon>
        <taxon>environmental samples</taxon>
    </lineage>
</organism>
<evidence type="ECO:0000313" key="2">
    <source>
        <dbReference type="EMBL" id="CAA9576645.1"/>
    </source>
</evidence>
<dbReference type="EMBL" id="CADCWL010000194">
    <property type="protein sequence ID" value="CAA9576645.1"/>
    <property type="molecule type" value="Genomic_DNA"/>
</dbReference>
<accession>A0A6J4VHQ7</accession>
<sequence>GSNAHQRCRRPLGCRSRRAPRRRGAGQRPATHPAGEPAWIAPVPCFRRSRSKPPSSGNPGKARPRRTGL</sequence>
<feature type="compositionally biased region" description="Basic residues" evidence="1">
    <location>
        <begin position="1"/>
        <end position="25"/>
    </location>
</feature>
<gene>
    <name evidence="2" type="ORF">AVDCRST_MAG19-3436</name>
</gene>
<reference evidence="2" key="1">
    <citation type="submission" date="2020-02" db="EMBL/GenBank/DDBJ databases">
        <authorList>
            <person name="Meier V. D."/>
        </authorList>
    </citation>
    <scope>NUCLEOTIDE SEQUENCE</scope>
    <source>
        <strain evidence="2">AVDCRST_MAG19</strain>
    </source>
</reference>
<evidence type="ECO:0000256" key="1">
    <source>
        <dbReference type="SAM" id="MobiDB-lite"/>
    </source>
</evidence>
<proteinExistence type="predicted"/>
<feature type="region of interest" description="Disordered" evidence="1">
    <location>
        <begin position="1"/>
        <end position="69"/>
    </location>
</feature>
<feature type="non-terminal residue" evidence="2">
    <location>
        <position position="1"/>
    </location>
</feature>
<dbReference type="AlphaFoldDB" id="A0A6J4VHQ7"/>
<feature type="non-terminal residue" evidence="2">
    <location>
        <position position="69"/>
    </location>
</feature>